<dbReference type="GO" id="GO:0016020">
    <property type="term" value="C:membrane"/>
    <property type="evidence" value="ECO:0007669"/>
    <property type="project" value="UniProtKB-SubCell"/>
</dbReference>
<keyword evidence="3" id="KW-0802">TPR repeat</keyword>
<dbReference type="STRING" id="551995.SAMN05192574_10426"/>
<dbReference type="EMBL" id="FOCL01000004">
    <property type="protein sequence ID" value="SEN75243.1"/>
    <property type="molecule type" value="Genomic_DNA"/>
</dbReference>
<dbReference type="InterPro" id="IPR001466">
    <property type="entry name" value="Beta-lactam-related"/>
</dbReference>
<dbReference type="AlphaFoldDB" id="A0A1H8J2T1"/>
<evidence type="ECO:0000256" key="2">
    <source>
        <dbReference type="ARBA" id="ARBA00023136"/>
    </source>
</evidence>
<dbReference type="OrthoDB" id="9793489at2"/>
<dbReference type="InterPro" id="IPR012338">
    <property type="entry name" value="Beta-lactam/transpept-like"/>
</dbReference>
<dbReference type="Pfam" id="PF00144">
    <property type="entry name" value="Beta-lactamase"/>
    <property type="match status" value="1"/>
</dbReference>
<evidence type="ECO:0000313" key="5">
    <source>
        <dbReference type="EMBL" id="SEN75243.1"/>
    </source>
</evidence>
<dbReference type="SUPFAM" id="SSF56601">
    <property type="entry name" value="beta-lactamase/transpeptidase-like"/>
    <property type="match status" value="1"/>
</dbReference>
<dbReference type="PANTHER" id="PTHR46825">
    <property type="entry name" value="D-ALANYL-D-ALANINE-CARBOXYPEPTIDASE/ENDOPEPTIDASE AMPH"/>
    <property type="match status" value="1"/>
</dbReference>
<keyword evidence="6" id="KW-1185">Reference proteome</keyword>
<name>A0A1H8J2T1_9SPHI</name>
<protein>
    <submittedName>
        <fullName evidence="5">CubicO group peptidase, beta-lactamase class C family</fullName>
    </submittedName>
</protein>
<dbReference type="InterPro" id="IPR011990">
    <property type="entry name" value="TPR-like_helical_dom_sf"/>
</dbReference>
<accession>A0A1H8J2T1</accession>
<evidence type="ECO:0000313" key="6">
    <source>
        <dbReference type="Proteomes" id="UP000198942"/>
    </source>
</evidence>
<organism evidence="5 6">
    <name type="scientific">Mucilaginibacter gossypiicola</name>
    <dbReference type="NCBI Taxonomy" id="551995"/>
    <lineage>
        <taxon>Bacteria</taxon>
        <taxon>Pseudomonadati</taxon>
        <taxon>Bacteroidota</taxon>
        <taxon>Sphingobacteriia</taxon>
        <taxon>Sphingobacteriales</taxon>
        <taxon>Sphingobacteriaceae</taxon>
        <taxon>Mucilaginibacter</taxon>
    </lineage>
</organism>
<comment type="subcellular location">
    <subcellularLocation>
        <location evidence="1">Membrane</location>
    </subcellularLocation>
</comment>
<sequence>MKEHYLPKGMVIACLLLILFNGTSSVLLAQVKQQRLDSLFTALYDQHEFNGNVLVAEKGKVVYRRSFGYADVASKLLNTNQTAFNLASVSKTFTAVAILQLKQNGKLKLDDPFIKYFPEFPWKQITLRHLLSHTSGLPDYQIFEKPYSENPEKIYALNDLIPALKSDSRGLLFKTGERYSYSNTGFGLLALLVEKLSGMKFQDYLAKYVFKPAGMAHTYIETPLLPVADKNRAQRYEFISYSPGQLKRVDSVKGDHIESVTLGAIIGPTAVVSTTGDLVKFDEALYGGKLLQQKVLEEAFVPTLLNDGSKASAGWANTKSYYGLGWEILRDTTYGKVVWHSGGSSGVVTVFLRNITRKQTVVLLDNVTHRGLHPEGLNAFYILNNGNNIYRGKRSLAKDYVITLHQKGTDAATVLFNEAKTDTAHYFMDERELNRLGYDMMNDGFLSQALEVFKLNTLLFPASFNTYDSYGEALAGAGKKDDAIKMYQKSIALNPQNEGGKKALEKLKEK</sequence>
<feature type="repeat" description="TPR" evidence="3">
    <location>
        <begin position="464"/>
        <end position="497"/>
    </location>
</feature>
<dbReference type="SUPFAM" id="SSF48452">
    <property type="entry name" value="TPR-like"/>
    <property type="match status" value="1"/>
</dbReference>
<feature type="domain" description="Beta-lactamase-related" evidence="4">
    <location>
        <begin position="37"/>
        <end position="369"/>
    </location>
</feature>
<gene>
    <name evidence="5" type="ORF">SAMN05192574_10426</name>
</gene>
<evidence type="ECO:0000256" key="1">
    <source>
        <dbReference type="ARBA" id="ARBA00004370"/>
    </source>
</evidence>
<dbReference type="Gene3D" id="3.40.710.10">
    <property type="entry name" value="DD-peptidase/beta-lactamase superfamily"/>
    <property type="match status" value="1"/>
</dbReference>
<evidence type="ECO:0000259" key="4">
    <source>
        <dbReference type="Pfam" id="PF00144"/>
    </source>
</evidence>
<reference evidence="6" key="1">
    <citation type="submission" date="2016-10" db="EMBL/GenBank/DDBJ databases">
        <authorList>
            <person name="Varghese N."/>
            <person name="Submissions S."/>
        </authorList>
    </citation>
    <scope>NUCLEOTIDE SEQUENCE [LARGE SCALE GENOMIC DNA]</scope>
    <source>
        <strain evidence="6">Gh-48</strain>
    </source>
</reference>
<keyword evidence="2" id="KW-0472">Membrane</keyword>
<dbReference type="Gene3D" id="1.25.40.10">
    <property type="entry name" value="Tetratricopeptide repeat domain"/>
    <property type="match status" value="1"/>
</dbReference>
<dbReference type="RefSeq" id="WP_091211151.1">
    <property type="nucleotide sequence ID" value="NZ_FOCL01000004.1"/>
</dbReference>
<dbReference type="PROSITE" id="PS50005">
    <property type="entry name" value="TPR"/>
    <property type="match status" value="1"/>
</dbReference>
<dbReference type="InterPro" id="IPR019734">
    <property type="entry name" value="TPR_rpt"/>
</dbReference>
<dbReference type="PANTHER" id="PTHR46825:SF11">
    <property type="entry name" value="PENICILLIN-BINDING PROTEIN 4"/>
    <property type="match status" value="1"/>
</dbReference>
<dbReference type="InterPro" id="IPR050491">
    <property type="entry name" value="AmpC-like"/>
</dbReference>
<evidence type="ECO:0000256" key="3">
    <source>
        <dbReference type="PROSITE-ProRule" id="PRU00339"/>
    </source>
</evidence>
<dbReference type="Proteomes" id="UP000198942">
    <property type="component" value="Unassembled WGS sequence"/>
</dbReference>
<proteinExistence type="predicted"/>